<proteinExistence type="predicted"/>
<gene>
    <name evidence="2" type="ORF">STAS_13631</name>
</gene>
<comment type="caution">
    <text evidence="2">The sequence shown here is derived from an EMBL/GenBank/DDBJ whole genome shotgun (WGS) entry which is preliminary data.</text>
</comment>
<sequence>NDTPQANNNAFGGLGSTSGWELALVMEPSNMNKPRVAETKMAGGFDKSLLDSLYEDDTSRRQLQLHSAGYSTTSYKYDSLAVWEPYLAIGGVMRMYVHWVCELQSLNIFIWIPSPKFRSIMAMSRILSYSLHRSSPLCPPAALTSHRRHRSSKSRRSAQLVEAVEIDQSQADSPEAAAEVITLGMKKLEDAIHSIIVRRSAPDWLPFLPGSSYWVPPRSSSLRGGRADQNHPARSLVDVIGKLSAARAKRSQGLSIDVLSEDENMSFTSAKGWPASSFYIEGTSPVHPIPVVEIEAKYQDDDEKENISSSEDDDDDKAKFQ</sequence>
<evidence type="ECO:0000256" key="1">
    <source>
        <dbReference type="SAM" id="MobiDB-lite"/>
    </source>
</evidence>
<dbReference type="AlphaFoldDB" id="A0A5A7PX68"/>
<evidence type="ECO:0000313" key="3">
    <source>
        <dbReference type="Proteomes" id="UP000325081"/>
    </source>
</evidence>
<dbReference type="Proteomes" id="UP000325081">
    <property type="component" value="Unassembled WGS sequence"/>
</dbReference>
<reference evidence="3" key="1">
    <citation type="journal article" date="2019" name="Curr. Biol.">
        <title>Genome Sequence of Striga asiatica Provides Insight into the Evolution of Plant Parasitism.</title>
        <authorList>
            <person name="Yoshida S."/>
            <person name="Kim S."/>
            <person name="Wafula E.K."/>
            <person name="Tanskanen J."/>
            <person name="Kim Y.M."/>
            <person name="Honaas L."/>
            <person name="Yang Z."/>
            <person name="Spallek T."/>
            <person name="Conn C.E."/>
            <person name="Ichihashi Y."/>
            <person name="Cheong K."/>
            <person name="Cui S."/>
            <person name="Der J.P."/>
            <person name="Gundlach H."/>
            <person name="Jiao Y."/>
            <person name="Hori C."/>
            <person name="Ishida J.K."/>
            <person name="Kasahara H."/>
            <person name="Kiba T."/>
            <person name="Kim M.S."/>
            <person name="Koo N."/>
            <person name="Laohavisit A."/>
            <person name="Lee Y.H."/>
            <person name="Lumba S."/>
            <person name="McCourt P."/>
            <person name="Mortimer J.C."/>
            <person name="Mutuku J.M."/>
            <person name="Nomura T."/>
            <person name="Sasaki-Sekimoto Y."/>
            <person name="Seto Y."/>
            <person name="Wang Y."/>
            <person name="Wakatake T."/>
            <person name="Sakakibara H."/>
            <person name="Demura T."/>
            <person name="Yamaguchi S."/>
            <person name="Yoneyama K."/>
            <person name="Manabe R.I."/>
            <person name="Nelson D.C."/>
            <person name="Schulman A.H."/>
            <person name="Timko M.P."/>
            <person name="dePamphilis C.W."/>
            <person name="Choi D."/>
            <person name="Shirasu K."/>
        </authorList>
    </citation>
    <scope>NUCLEOTIDE SEQUENCE [LARGE SCALE GENOMIC DNA]</scope>
    <source>
        <strain evidence="3">cv. UVA1</strain>
    </source>
</reference>
<dbReference type="PANTHER" id="PTHR33972">
    <property type="entry name" value="EXPRESSED PROTEIN"/>
    <property type="match status" value="1"/>
</dbReference>
<accession>A0A5A7PX68</accession>
<dbReference type="EMBL" id="BKCP01005306">
    <property type="protein sequence ID" value="GER37231.1"/>
    <property type="molecule type" value="Genomic_DNA"/>
</dbReference>
<dbReference type="OrthoDB" id="1095098at2759"/>
<organism evidence="2 3">
    <name type="scientific">Striga asiatica</name>
    <name type="common">Asiatic witchweed</name>
    <name type="synonym">Buchnera asiatica</name>
    <dbReference type="NCBI Taxonomy" id="4170"/>
    <lineage>
        <taxon>Eukaryota</taxon>
        <taxon>Viridiplantae</taxon>
        <taxon>Streptophyta</taxon>
        <taxon>Embryophyta</taxon>
        <taxon>Tracheophyta</taxon>
        <taxon>Spermatophyta</taxon>
        <taxon>Magnoliopsida</taxon>
        <taxon>eudicotyledons</taxon>
        <taxon>Gunneridae</taxon>
        <taxon>Pentapetalae</taxon>
        <taxon>asterids</taxon>
        <taxon>lamiids</taxon>
        <taxon>Lamiales</taxon>
        <taxon>Orobanchaceae</taxon>
        <taxon>Buchnereae</taxon>
        <taxon>Striga</taxon>
    </lineage>
</organism>
<name>A0A5A7PX68_STRAF</name>
<keyword evidence="3" id="KW-1185">Reference proteome</keyword>
<protein>
    <submittedName>
        <fullName evidence="2">ENTH/ANTH/VHS superfamily protein</fullName>
    </submittedName>
</protein>
<feature type="non-terminal residue" evidence="2">
    <location>
        <position position="1"/>
    </location>
</feature>
<feature type="compositionally biased region" description="Acidic residues" evidence="1">
    <location>
        <begin position="300"/>
        <end position="315"/>
    </location>
</feature>
<dbReference type="PANTHER" id="PTHR33972:SF26">
    <property type="match status" value="1"/>
</dbReference>
<evidence type="ECO:0000313" key="2">
    <source>
        <dbReference type="EMBL" id="GER37231.1"/>
    </source>
</evidence>
<feature type="region of interest" description="Disordered" evidence="1">
    <location>
        <begin position="291"/>
        <end position="321"/>
    </location>
</feature>